<dbReference type="GO" id="GO:0008783">
    <property type="term" value="F:agmatinase activity"/>
    <property type="evidence" value="ECO:0007669"/>
    <property type="project" value="TreeGrafter"/>
</dbReference>
<name>A0A328B075_9CAUL</name>
<dbReference type="Pfam" id="PF00491">
    <property type="entry name" value="Arginase"/>
    <property type="match status" value="1"/>
</dbReference>
<dbReference type="Gene3D" id="3.40.800.10">
    <property type="entry name" value="Ureohydrolase domain"/>
    <property type="match status" value="1"/>
</dbReference>
<evidence type="ECO:0000313" key="1">
    <source>
        <dbReference type="EMBL" id="RAK58428.1"/>
    </source>
</evidence>
<keyword evidence="2" id="KW-1185">Reference proteome</keyword>
<dbReference type="GO" id="GO:0033389">
    <property type="term" value="P:putrescine biosynthetic process from arginine, via agmatine"/>
    <property type="evidence" value="ECO:0007669"/>
    <property type="project" value="TreeGrafter"/>
</dbReference>
<dbReference type="InterPro" id="IPR023696">
    <property type="entry name" value="Ureohydrolase_dom_sf"/>
</dbReference>
<dbReference type="OrthoDB" id="8770139at2"/>
<dbReference type="PANTHER" id="PTHR11358:SF41">
    <property type="entry name" value="ARGINASE"/>
    <property type="match status" value="1"/>
</dbReference>
<dbReference type="AlphaFoldDB" id="A0A328B075"/>
<evidence type="ECO:0000313" key="2">
    <source>
        <dbReference type="Proteomes" id="UP000249842"/>
    </source>
</evidence>
<dbReference type="RefSeq" id="WP_111455700.1">
    <property type="nucleotide sequence ID" value="NZ_QFYP01000001.1"/>
</dbReference>
<dbReference type="InterPro" id="IPR006035">
    <property type="entry name" value="Ureohydrolase"/>
</dbReference>
<sequence length="304" mass="32737">MRSMILQLDGSLERQTELQRAALQGGGRILAARDLGPALRLWSTAQTLADLRQRLKTCPPEPQAEVVFAGSGDFHHVTPLLIERAVAAYGGPITVLHFDNHPDWVRQAQGRHCGSWVGRAARMEGVARVITIGVCSPDVGRGRARQGDLALLAEDKLELYAWAAPDGGEAVVLEGRAWPTIASMGEATFLDRLDAAITTSGVYVTVDKDVLRPQDAVTNWDQGQASLDFVIAAIRRASAGRRVIGADVVGDWSQAAYGAGPAAWLLKRGEALLDQPWGRPEPEAARAVNEAANLRLLDLFAELS</sequence>
<dbReference type="GO" id="GO:0046872">
    <property type="term" value="F:metal ion binding"/>
    <property type="evidence" value="ECO:0007669"/>
    <property type="project" value="InterPro"/>
</dbReference>
<proteinExistence type="predicted"/>
<accession>A0A328B075</accession>
<dbReference type="SUPFAM" id="SSF52768">
    <property type="entry name" value="Arginase/deacetylase"/>
    <property type="match status" value="1"/>
</dbReference>
<comment type="caution">
    <text evidence="1">The sequence shown here is derived from an EMBL/GenBank/DDBJ whole genome shotgun (WGS) entry which is preliminary data.</text>
</comment>
<dbReference type="Proteomes" id="UP000249842">
    <property type="component" value="Unassembled WGS sequence"/>
</dbReference>
<gene>
    <name evidence="1" type="ORF">DJ021_00715</name>
</gene>
<dbReference type="EMBL" id="QFYP01000001">
    <property type="protein sequence ID" value="RAK58428.1"/>
    <property type="molecule type" value="Genomic_DNA"/>
</dbReference>
<reference evidence="2" key="1">
    <citation type="submission" date="2018-05" db="EMBL/GenBank/DDBJ databases">
        <authorList>
            <person name="Li X."/>
        </authorList>
    </citation>
    <scope>NUCLEOTIDE SEQUENCE [LARGE SCALE GENOMIC DNA]</scope>
    <source>
        <strain evidence="2">HKS-05</strain>
    </source>
</reference>
<protein>
    <submittedName>
        <fullName evidence="1">Arginase</fullName>
    </submittedName>
</protein>
<organism evidence="1 2">
    <name type="scientific">Phenylobacterium hankyongense</name>
    <dbReference type="NCBI Taxonomy" id="1813876"/>
    <lineage>
        <taxon>Bacteria</taxon>
        <taxon>Pseudomonadati</taxon>
        <taxon>Pseudomonadota</taxon>
        <taxon>Alphaproteobacteria</taxon>
        <taxon>Caulobacterales</taxon>
        <taxon>Caulobacteraceae</taxon>
        <taxon>Phenylobacterium</taxon>
    </lineage>
</organism>
<dbReference type="PANTHER" id="PTHR11358">
    <property type="entry name" value="ARGINASE/AGMATINASE"/>
    <property type="match status" value="1"/>
</dbReference>